<organism evidence="2 3">
    <name type="scientific">Potamilus streckersoni</name>
    <dbReference type="NCBI Taxonomy" id="2493646"/>
    <lineage>
        <taxon>Eukaryota</taxon>
        <taxon>Metazoa</taxon>
        <taxon>Spiralia</taxon>
        <taxon>Lophotrochozoa</taxon>
        <taxon>Mollusca</taxon>
        <taxon>Bivalvia</taxon>
        <taxon>Autobranchia</taxon>
        <taxon>Heteroconchia</taxon>
        <taxon>Palaeoheterodonta</taxon>
        <taxon>Unionida</taxon>
        <taxon>Unionoidea</taxon>
        <taxon>Unionidae</taxon>
        <taxon>Ambleminae</taxon>
        <taxon>Lampsilini</taxon>
        <taxon>Potamilus</taxon>
    </lineage>
</organism>
<comment type="caution">
    <text evidence="2">The sequence shown here is derived from an EMBL/GenBank/DDBJ whole genome shotgun (WGS) entry which is preliminary data.</text>
</comment>
<keyword evidence="3" id="KW-1185">Reference proteome</keyword>
<name>A0AAE0RYN0_9BIVA</name>
<feature type="region of interest" description="Disordered" evidence="1">
    <location>
        <begin position="55"/>
        <end position="115"/>
    </location>
</feature>
<dbReference type="AlphaFoldDB" id="A0AAE0RYN0"/>
<reference evidence="2" key="2">
    <citation type="journal article" date="2021" name="Genome Biol. Evol.">
        <title>Developing a high-quality reference genome for a parasitic bivalve with doubly uniparental inheritance (Bivalvia: Unionida).</title>
        <authorList>
            <person name="Smith C.H."/>
        </authorList>
    </citation>
    <scope>NUCLEOTIDE SEQUENCE</scope>
    <source>
        <strain evidence="2">CHS0354</strain>
        <tissue evidence="2">Mantle</tissue>
    </source>
</reference>
<reference evidence="2" key="3">
    <citation type="submission" date="2023-05" db="EMBL/GenBank/DDBJ databases">
        <authorList>
            <person name="Smith C.H."/>
        </authorList>
    </citation>
    <scope>NUCLEOTIDE SEQUENCE</scope>
    <source>
        <strain evidence="2">CHS0354</strain>
        <tissue evidence="2">Mantle</tissue>
    </source>
</reference>
<dbReference type="Proteomes" id="UP001195483">
    <property type="component" value="Unassembled WGS sequence"/>
</dbReference>
<accession>A0AAE0RYN0</accession>
<protein>
    <submittedName>
        <fullName evidence="2">Uncharacterized protein</fullName>
    </submittedName>
</protein>
<evidence type="ECO:0000313" key="3">
    <source>
        <dbReference type="Proteomes" id="UP001195483"/>
    </source>
</evidence>
<evidence type="ECO:0000256" key="1">
    <source>
        <dbReference type="SAM" id="MobiDB-lite"/>
    </source>
</evidence>
<proteinExistence type="predicted"/>
<dbReference type="EMBL" id="JAEAOA010001059">
    <property type="protein sequence ID" value="KAK3582141.1"/>
    <property type="molecule type" value="Genomic_DNA"/>
</dbReference>
<evidence type="ECO:0000313" key="2">
    <source>
        <dbReference type="EMBL" id="KAK3582141.1"/>
    </source>
</evidence>
<reference evidence="2" key="1">
    <citation type="journal article" date="2021" name="Genome Biol. Evol.">
        <title>A High-Quality Reference Genome for a Parasitic Bivalve with Doubly Uniparental Inheritance (Bivalvia: Unionida).</title>
        <authorList>
            <person name="Smith C.H."/>
        </authorList>
    </citation>
    <scope>NUCLEOTIDE SEQUENCE</scope>
    <source>
        <strain evidence="2">CHS0354</strain>
    </source>
</reference>
<feature type="compositionally biased region" description="Basic residues" evidence="1">
    <location>
        <begin position="98"/>
        <end position="108"/>
    </location>
</feature>
<gene>
    <name evidence="2" type="ORF">CHS0354_017252</name>
</gene>
<sequence length="143" mass="16550">MQGAIVLLEVEGEKKLRKLRSMRFCPPRNFDFTWKSAGFGNGLLFCMRRHCLLSHNPPPEKVRPQSGGKVVPPNKSRGSLRGSAYYPTKPFRKTLPSPRKRPPPHHYNSRVPGWHKWTRATQITRSIRTPSETQRLKTKPYPH</sequence>